<accession>A0A0D8YBU0</accession>
<evidence type="ECO:0000313" key="1">
    <source>
        <dbReference type="EMBL" id="KJH52041.1"/>
    </source>
</evidence>
<protein>
    <submittedName>
        <fullName evidence="1">Uncharacterized protein</fullName>
    </submittedName>
</protein>
<reference evidence="1 2" key="1">
    <citation type="submission" date="2013-11" db="EMBL/GenBank/DDBJ databases">
        <title>Draft genome of the bovine lungworm Dictyocaulus viviparus.</title>
        <authorList>
            <person name="Mitreva M."/>
        </authorList>
    </citation>
    <scope>NUCLEOTIDE SEQUENCE [LARGE SCALE GENOMIC DNA]</scope>
    <source>
        <strain evidence="1 2">HannoverDv2000</strain>
    </source>
</reference>
<dbReference type="AlphaFoldDB" id="A0A0D8YBU0"/>
<dbReference type="EMBL" id="KN716171">
    <property type="protein sequence ID" value="KJH52041.1"/>
    <property type="molecule type" value="Genomic_DNA"/>
</dbReference>
<dbReference type="Proteomes" id="UP000053766">
    <property type="component" value="Unassembled WGS sequence"/>
</dbReference>
<evidence type="ECO:0000313" key="2">
    <source>
        <dbReference type="Proteomes" id="UP000053766"/>
    </source>
</evidence>
<organism evidence="1 2">
    <name type="scientific">Dictyocaulus viviparus</name>
    <name type="common">Bovine lungworm</name>
    <dbReference type="NCBI Taxonomy" id="29172"/>
    <lineage>
        <taxon>Eukaryota</taxon>
        <taxon>Metazoa</taxon>
        <taxon>Ecdysozoa</taxon>
        <taxon>Nematoda</taxon>
        <taxon>Chromadorea</taxon>
        <taxon>Rhabditida</taxon>
        <taxon>Rhabditina</taxon>
        <taxon>Rhabditomorpha</taxon>
        <taxon>Strongyloidea</taxon>
        <taxon>Metastrongylidae</taxon>
        <taxon>Dictyocaulus</taxon>
    </lineage>
</organism>
<proteinExistence type="predicted"/>
<gene>
    <name evidence="1" type="ORF">DICVIV_01742</name>
</gene>
<sequence>MEEDMEAEVVPVLPRPASVYATGAPGTTSYTVASKFNVINVFFPAKFFLGKKRDFQGEGAMGGGYTPASKVVCIILYRCKFIKIGIAYMLISDGS</sequence>
<reference evidence="2" key="2">
    <citation type="journal article" date="2016" name="Sci. Rep.">
        <title>Dictyocaulus viviparus genome, variome and transcriptome elucidate lungworm biology and support future intervention.</title>
        <authorList>
            <person name="McNulty S.N."/>
            <person name="Strube C."/>
            <person name="Rosa B.A."/>
            <person name="Martin J.C."/>
            <person name="Tyagi R."/>
            <person name="Choi Y.J."/>
            <person name="Wang Q."/>
            <person name="Hallsworth Pepin K."/>
            <person name="Zhang X."/>
            <person name="Ozersky P."/>
            <person name="Wilson R.K."/>
            <person name="Sternberg P.W."/>
            <person name="Gasser R.B."/>
            <person name="Mitreva M."/>
        </authorList>
    </citation>
    <scope>NUCLEOTIDE SEQUENCE [LARGE SCALE GENOMIC DNA]</scope>
    <source>
        <strain evidence="2">HannoverDv2000</strain>
    </source>
</reference>
<name>A0A0D8YBU0_DICVI</name>
<keyword evidence="2" id="KW-1185">Reference proteome</keyword>